<comment type="similarity">
    <text evidence="5">Belongs to the NtaA/SnaA/DszA monooxygenase family.</text>
</comment>
<evidence type="ECO:0000259" key="6">
    <source>
        <dbReference type="Pfam" id="PF00296"/>
    </source>
</evidence>
<protein>
    <submittedName>
        <fullName evidence="7">LLM class flavin-dependent oxidoreductase</fullName>
    </submittedName>
</protein>
<name>A0ABW8Y2C3_9FLAO</name>
<evidence type="ECO:0000256" key="5">
    <source>
        <dbReference type="ARBA" id="ARBA00033748"/>
    </source>
</evidence>
<dbReference type="Gene3D" id="3.20.20.30">
    <property type="entry name" value="Luciferase-like domain"/>
    <property type="match status" value="1"/>
</dbReference>
<comment type="caution">
    <text evidence="7">The sequence shown here is derived from an EMBL/GenBank/DDBJ whole genome shotgun (WGS) entry which is preliminary data.</text>
</comment>
<evidence type="ECO:0000313" key="8">
    <source>
        <dbReference type="Proteomes" id="UP001629058"/>
    </source>
</evidence>
<keyword evidence="4" id="KW-0503">Monooxygenase</keyword>
<accession>A0ABW8Y2C3</accession>
<keyword evidence="2" id="KW-0288">FMN</keyword>
<dbReference type="RefSeq" id="WP_408088795.1">
    <property type="nucleotide sequence ID" value="NZ_JBELPY010000003.1"/>
</dbReference>
<dbReference type="InterPro" id="IPR011251">
    <property type="entry name" value="Luciferase-like_dom"/>
</dbReference>
<dbReference type="SUPFAM" id="SSF51679">
    <property type="entry name" value="Bacterial luciferase-like"/>
    <property type="match status" value="1"/>
</dbReference>
<dbReference type="PIRSF" id="PIRSF000337">
    <property type="entry name" value="NTA_MOA"/>
    <property type="match status" value="1"/>
</dbReference>
<dbReference type="InterPro" id="IPR051260">
    <property type="entry name" value="Diverse_substr_monoxygenases"/>
</dbReference>
<dbReference type="PANTHER" id="PTHR30011">
    <property type="entry name" value="ALKANESULFONATE MONOOXYGENASE-RELATED"/>
    <property type="match status" value="1"/>
</dbReference>
<dbReference type="InterPro" id="IPR016215">
    <property type="entry name" value="NTA_MOA"/>
</dbReference>
<evidence type="ECO:0000256" key="3">
    <source>
        <dbReference type="ARBA" id="ARBA00023002"/>
    </source>
</evidence>
<organism evidence="7 8">
    <name type="scientific">Chryseobacterium terrae</name>
    <dbReference type="NCBI Taxonomy" id="3163299"/>
    <lineage>
        <taxon>Bacteria</taxon>
        <taxon>Pseudomonadati</taxon>
        <taxon>Bacteroidota</taxon>
        <taxon>Flavobacteriia</taxon>
        <taxon>Flavobacteriales</taxon>
        <taxon>Weeksellaceae</taxon>
        <taxon>Chryseobacterium group</taxon>
        <taxon>Chryseobacterium</taxon>
    </lineage>
</organism>
<gene>
    <name evidence="7" type="ORF">ABS765_06585</name>
</gene>
<reference evidence="7 8" key="1">
    <citation type="submission" date="2024-06" db="EMBL/GenBank/DDBJ databases">
        <authorList>
            <person name="Kaempfer P."/>
            <person name="Viver T."/>
        </authorList>
    </citation>
    <scope>NUCLEOTIDE SEQUENCE [LARGE SCALE GENOMIC DNA]</scope>
    <source>
        <strain evidence="7 8">ST-37</strain>
    </source>
</reference>
<dbReference type="Pfam" id="PF00296">
    <property type="entry name" value="Bac_luciferase"/>
    <property type="match status" value="1"/>
</dbReference>
<evidence type="ECO:0000256" key="4">
    <source>
        <dbReference type="ARBA" id="ARBA00023033"/>
    </source>
</evidence>
<keyword evidence="8" id="KW-1185">Reference proteome</keyword>
<evidence type="ECO:0000313" key="7">
    <source>
        <dbReference type="EMBL" id="MFL9833692.1"/>
    </source>
</evidence>
<dbReference type="EMBL" id="JBELPY010000003">
    <property type="protein sequence ID" value="MFL9833692.1"/>
    <property type="molecule type" value="Genomic_DNA"/>
</dbReference>
<sequence length="375" mass="41529">MLEIFVVSYTDFCNYKTLITLKFKKMKNKHMILGVVLGNNFGNNPNTWRKPHIDPGSYTNIDATVKQAQAAERGGMDFMFLPDRLFMPGNPTMSPPMFNIDPIITLAAVAQATERIGLIGTASTSFTEPYLLARQLKALDVVSRGRAGWNAVPSYEAQAFASFGKALPPSDKKYERLHEVMHIVQALWGSWGKEVGQPDQTGIFADTAHIRSVNLQGKHVGTRGPLPVPPSEQGQPVIMMPVTSGYGLQAAGIYADLIIAMQANRSIRHTIQEAAVQAGRTEGDIKYLSFAPFNGFTYKQVADHLQRNFEAGAADGFVMNFDDFHTDIDDFVDNVIPILRERGLVREGYEGATLRDHLGIQPLYGHDPRVNTIFE</sequence>
<keyword evidence="1" id="KW-0285">Flavoprotein</keyword>
<keyword evidence="3" id="KW-0560">Oxidoreductase</keyword>
<dbReference type="Proteomes" id="UP001629058">
    <property type="component" value="Unassembled WGS sequence"/>
</dbReference>
<dbReference type="PANTHER" id="PTHR30011:SF16">
    <property type="entry name" value="C2H2 FINGER DOMAIN TRANSCRIPTION FACTOR (EUROFUNG)-RELATED"/>
    <property type="match status" value="1"/>
</dbReference>
<dbReference type="InterPro" id="IPR036661">
    <property type="entry name" value="Luciferase-like_sf"/>
</dbReference>
<feature type="domain" description="Luciferase-like" evidence="6">
    <location>
        <begin position="54"/>
        <end position="292"/>
    </location>
</feature>
<evidence type="ECO:0000256" key="2">
    <source>
        <dbReference type="ARBA" id="ARBA00022643"/>
    </source>
</evidence>
<evidence type="ECO:0000256" key="1">
    <source>
        <dbReference type="ARBA" id="ARBA00022630"/>
    </source>
</evidence>
<proteinExistence type="inferred from homology"/>